<gene>
    <name evidence="2" type="ORF">AZF04_12990</name>
</gene>
<evidence type="ECO:0000313" key="3">
    <source>
        <dbReference type="Proteomes" id="UP000075806"/>
    </source>
</evidence>
<protein>
    <submittedName>
        <fullName evidence="2">Uncharacterized protein</fullName>
    </submittedName>
</protein>
<evidence type="ECO:0000256" key="1">
    <source>
        <dbReference type="SAM" id="Phobius"/>
    </source>
</evidence>
<dbReference type="AlphaFoldDB" id="A0A162CQA8"/>
<keyword evidence="1" id="KW-1133">Transmembrane helix</keyword>
<proteinExistence type="predicted"/>
<comment type="caution">
    <text evidence="2">The sequence shown here is derived from an EMBL/GenBank/DDBJ whole genome shotgun (WGS) entry which is preliminary data.</text>
</comment>
<keyword evidence="1" id="KW-0472">Membrane</keyword>
<sequence length="81" mass="9465">MKDFINQEPKIKKRLDEDTFEIPDFYMKSNVPKTNQLLQLLASPTKNPLELFVRPSRSFVTVQLIPVLIGFIMTLAPFIWI</sequence>
<evidence type="ECO:0000313" key="2">
    <source>
        <dbReference type="EMBL" id="KYG25997.1"/>
    </source>
</evidence>
<reference evidence="2" key="1">
    <citation type="submission" date="2016-02" db="EMBL/GenBank/DDBJ databases">
        <title>Genome sequence of Bacillus trypoxylicola KCTC 13244(T).</title>
        <authorList>
            <person name="Jeong H."/>
            <person name="Park S.-H."/>
            <person name="Choi S.-K."/>
        </authorList>
    </citation>
    <scope>NUCLEOTIDE SEQUENCE [LARGE SCALE GENOMIC DNA]</scope>
    <source>
        <strain evidence="2">KCTC 13244</strain>
    </source>
</reference>
<keyword evidence="3" id="KW-1185">Reference proteome</keyword>
<feature type="transmembrane region" description="Helical" evidence="1">
    <location>
        <begin position="59"/>
        <end position="80"/>
    </location>
</feature>
<dbReference type="RefSeq" id="WP_061950176.1">
    <property type="nucleotide sequence ID" value="NZ_LTAO01000039.1"/>
</dbReference>
<dbReference type="STRING" id="519424.AZF04_12990"/>
<accession>A0A162CQA8</accession>
<dbReference type="EMBL" id="LTAO01000039">
    <property type="protein sequence ID" value="KYG25997.1"/>
    <property type="molecule type" value="Genomic_DNA"/>
</dbReference>
<organism evidence="2 3">
    <name type="scientific">Alkalihalobacillus trypoxylicola</name>
    <dbReference type="NCBI Taxonomy" id="519424"/>
    <lineage>
        <taxon>Bacteria</taxon>
        <taxon>Bacillati</taxon>
        <taxon>Bacillota</taxon>
        <taxon>Bacilli</taxon>
        <taxon>Bacillales</taxon>
        <taxon>Bacillaceae</taxon>
        <taxon>Alkalihalobacillus</taxon>
    </lineage>
</organism>
<dbReference type="Proteomes" id="UP000075806">
    <property type="component" value="Unassembled WGS sequence"/>
</dbReference>
<name>A0A162CQA8_9BACI</name>
<keyword evidence="1" id="KW-0812">Transmembrane</keyword>